<dbReference type="OrthoDB" id="5348860at2"/>
<dbReference type="InterPro" id="IPR007298">
    <property type="entry name" value="Cu-R_lipoprotein_NlpE"/>
</dbReference>
<dbReference type="PANTHER" id="PTHR35535:SF1">
    <property type="entry name" value="HEAT SHOCK PROTEIN HSLJ"/>
    <property type="match status" value="1"/>
</dbReference>
<dbReference type="InterPro" id="IPR053147">
    <property type="entry name" value="Hsp_HslJ-like"/>
</dbReference>
<dbReference type="AlphaFoldDB" id="A0A3E1Q6J2"/>
<reference evidence="2 3" key="1">
    <citation type="journal article" date="2007" name="Int. J. Syst. Evol. Microbiol.">
        <title>Marixanthomonas ophiurae gen. nov., sp. nov., a marine bacterium of the family Flavobacteriaceae isolated from a deep-sea brittle star.</title>
        <authorList>
            <person name="Romanenko L.A."/>
            <person name="Uchino M."/>
            <person name="Frolova G.M."/>
            <person name="Mikhailov V.V."/>
        </authorList>
    </citation>
    <scope>NUCLEOTIDE SEQUENCE [LARGE SCALE GENOMIC DNA]</scope>
    <source>
        <strain evidence="2 3">KMM 3046</strain>
    </source>
</reference>
<evidence type="ECO:0000259" key="1">
    <source>
        <dbReference type="Pfam" id="PF03724"/>
    </source>
</evidence>
<comment type="caution">
    <text evidence="2">The sequence shown here is derived from an EMBL/GenBank/DDBJ whole genome shotgun (WGS) entry which is preliminary data.</text>
</comment>
<dbReference type="Proteomes" id="UP000261082">
    <property type="component" value="Unassembled WGS sequence"/>
</dbReference>
<dbReference type="Pfam" id="PF03724">
    <property type="entry name" value="META"/>
    <property type="match status" value="1"/>
</dbReference>
<feature type="domain" description="DUF306" evidence="1">
    <location>
        <begin position="250"/>
        <end position="350"/>
    </location>
</feature>
<protein>
    <submittedName>
        <fullName evidence="2">META domain-containing protein</fullName>
    </submittedName>
</protein>
<proteinExistence type="predicted"/>
<accession>A0A3E1Q6J2</accession>
<organism evidence="2 3">
    <name type="scientific">Marixanthomonas ophiurae</name>
    <dbReference type="NCBI Taxonomy" id="387659"/>
    <lineage>
        <taxon>Bacteria</taxon>
        <taxon>Pseudomonadati</taxon>
        <taxon>Bacteroidota</taxon>
        <taxon>Flavobacteriia</taxon>
        <taxon>Flavobacteriales</taxon>
        <taxon>Flavobacteriaceae</taxon>
        <taxon>Marixanthomonas</taxon>
    </lineage>
</organism>
<dbReference type="InterPro" id="IPR038670">
    <property type="entry name" value="HslJ-like_sf"/>
</dbReference>
<keyword evidence="3" id="KW-1185">Reference proteome</keyword>
<name>A0A3E1Q6J2_9FLAO</name>
<evidence type="ECO:0000313" key="2">
    <source>
        <dbReference type="EMBL" id="RFN57744.1"/>
    </source>
</evidence>
<sequence>MKHVFYILTLFLFVIACNQSKTETPQGTYYGTLPCADCPGINYMITFENDSTYSEIQFYQERSVDALKHTGNFNTSEDGTITLTDKEDSKGMKQFKLENDTLQLLDVSGKPITGNLSDRYLLTNNKPENFSMEAKKENKAIGFKATGNEPFWNLEIDFANKTMKFKTLEGDSIVTPLPKLVKPQDIDAVSYRAQTESGALHVMIIRDECTDSMSGKKSGYKVRASVQLGDADMKDYNGCGEYKGDYRLHDLWVLESLNGEQMDSKTKAPNLEFNLVENKLYGFGGCNRINSDIKTTNNSIKIGSVIATKMACPNLSTEKRFLDAISEKELNFSFSEGKLTLKNSDNTLVFKKVD</sequence>
<dbReference type="InterPro" id="IPR005184">
    <property type="entry name" value="DUF306_Meta_HslJ"/>
</dbReference>
<gene>
    <name evidence="2" type="ORF">DZ858_10870</name>
</gene>
<dbReference type="EMBL" id="QVID01000002">
    <property type="protein sequence ID" value="RFN57744.1"/>
    <property type="molecule type" value="Genomic_DNA"/>
</dbReference>
<dbReference type="Pfam" id="PF04170">
    <property type="entry name" value="NlpE"/>
    <property type="match status" value="1"/>
</dbReference>
<evidence type="ECO:0000313" key="3">
    <source>
        <dbReference type="Proteomes" id="UP000261082"/>
    </source>
</evidence>
<dbReference type="PROSITE" id="PS51257">
    <property type="entry name" value="PROKAR_LIPOPROTEIN"/>
    <property type="match status" value="1"/>
</dbReference>
<dbReference type="RefSeq" id="WP_117159693.1">
    <property type="nucleotide sequence ID" value="NZ_QVID01000002.1"/>
</dbReference>
<dbReference type="Gene3D" id="2.40.128.270">
    <property type="match status" value="1"/>
</dbReference>
<dbReference type="PANTHER" id="PTHR35535">
    <property type="entry name" value="HEAT SHOCK PROTEIN HSLJ"/>
    <property type="match status" value="1"/>
</dbReference>
<dbReference type="Gene3D" id="2.40.128.640">
    <property type="match status" value="1"/>
</dbReference>